<dbReference type="SUPFAM" id="SSF53807">
    <property type="entry name" value="Helical backbone' metal receptor"/>
    <property type="match status" value="1"/>
</dbReference>
<dbReference type="PANTHER" id="PTHR30535:SF34">
    <property type="entry name" value="MOLYBDATE-BINDING PROTEIN MOLA"/>
    <property type="match status" value="1"/>
</dbReference>
<protein>
    <submittedName>
        <fullName evidence="4">ABC transporter substrate-binding protein</fullName>
    </submittedName>
</protein>
<feature type="signal peptide" evidence="2">
    <location>
        <begin position="1"/>
        <end position="28"/>
    </location>
</feature>
<dbReference type="PROSITE" id="PS51257">
    <property type="entry name" value="PROKAR_LIPOPROTEIN"/>
    <property type="match status" value="1"/>
</dbReference>
<dbReference type="CDD" id="cd01141">
    <property type="entry name" value="TroA_d"/>
    <property type="match status" value="1"/>
</dbReference>
<dbReference type="Gene3D" id="3.40.50.1980">
    <property type="entry name" value="Nitrogenase molybdenum iron protein domain"/>
    <property type="match status" value="2"/>
</dbReference>
<dbReference type="InterPro" id="IPR050902">
    <property type="entry name" value="ABC_Transporter_SBP"/>
</dbReference>
<proteinExistence type="inferred from homology"/>
<dbReference type="PANTHER" id="PTHR30535">
    <property type="entry name" value="VITAMIN B12-BINDING PROTEIN"/>
    <property type="match status" value="1"/>
</dbReference>
<evidence type="ECO:0000256" key="2">
    <source>
        <dbReference type="SAM" id="SignalP"/>
    </source>
</evidence>
<evidence type="ECO:0000259" key="3">
    <source>
        <dbReference type="PROSITE" id="PS50983"/>
    </source>
</evidence>
<dbReference type="AlphaFoldDB" id="A0A7C1FMF9"/>
<dbReference type="GO" id="GO:0071281">
    <property type="term" value="P:cellular response to iron ion"/>
    <property type="evidence" value="ECO:0007669"/>
    <property type="project" value="TreeGrafter"/>
</dbReference>
<feature type="domain" description="Fe/B12 periplasmic-binding" evidence="3">
    <location>
        <begin position="127"/>
        <end position="400"/>
    </location>
</feature>
<evidence type="ECO:0000256" key="1">
    <source>
        <dbReference type="ARBA" id="ARBA00008814"/>
    </source>
</evidence>
<evidence type="ECO:0000313" key="4">
    <source>
        <dbReference type="EMBL" id="HDX30358.1"/>
    </source>
</evidence>
<reference evidence="4" key="1">
    <citation type="journal article" date="2020" name="mSystems">
        <title>Genome- and Community-Level Interaction Insights into Carbon Utilization and Element Cycling Functions of Hydrothermarchaeota in Hydrothermal Sediment.</title>
        <authorList>
            <person name="Zhou Z."/>
            <person name="Liu Y."/>
            <person name="Xu W."/>
            <person name="Pan J."/>
            <person name="Luo Z.H."/>
            <person name="Li M."/>
        </authorList>
    </citation>
    <scope>NUCLEOTIDE SEQUENCE [LARGE SCALE GENOMIC DNA]</scope>
    <source>
        <strain evidence="4">SpSt-289</strain>
    </source>
</reference>
<organism evidence="4">
    <name type="scientific">Caldilinea aerophila</name>
    <dbReference type="NCBI Taxonomy" id="133453"/>
    <lineage>
        <taxon>Bacteria</taxon>
        <taxon>Bacillati</taxon>
        <taxon>Chloroflexota</taxon>
        <taxon>Caldilineae</taxon>
        <taxon>Caldilineales</taxon>
        <taxon>Caldilineaceae</taxon>
        <taxon>Caldilinea</taxon>
    </lineage>
</organism>
<sequence>MHCKHPSRSFLLFIVAGALMMAACAPIAAPPVAEPNVSAVVAEAPVHSVKEGCISTFDPTIDYFPEKLTIEYSEGWAIEYFNHYKVITVLNPWRNAEERFQYVLVQCGTPIPEGYDNAQVVEVPIDSIITMSTTQLPHLVKLGRLDALIGHDDFAYVNTPEVRALIDAGKLIEVGGGADVNVELVLDANPDLVMTYGVGNPQWDAHPKLLEAGLKVALNSEYMETSPLGRVEWIKFTAAFLNEEAQATLVFREIADRYNAMSALAKTVEIRPTVFTGLLRGDAWSMPGGRSYVARYLEDAGAAYLWADDESTGSIPLDFETVFERAADADFWLNTGSWISRAEAAAADERYTQFRAYQTGAMYNNNARLNENGGNDYWEGGLANPDVVLADLIKIFHPELLPDHELVYYRKLD</sequence>
<comment type="caution">
    <text evidence="4">The sequence shown here is derived from an EMBL/GenBank/DDBJ whole genome shotgun (WGS) entry which is preliminary data.</text>
</comment>
<dbReference type="EMBL" id="DSMG01000036">
    <property type="protein sequence ID" value="HDX30358.1"/>
    <property type="molecule type" value="Genomic_DNA"/>
</dbReference>
<dbReference type="InterPro" id="IPR002491">
    <property type="entry name" value="ABC_transptr_periplasmic_BD"/>
</dbReference>
<accession>A0A7C1FMF9</accession>
<feature type="chain" id="PRO_5028196507" evidence="2">
    <location>
        <begin position="29"/>
        <end position="413"/>
    </location>
</feature>
<gene>
    <name evidence="4" type="ORF">ENQ20_02565</name>
</gene>
<comment type="similarity">
    <text evidence="1">Belongs to the bacterial solute-binding protein 8 family.</text>
</comment>
<name>A0A7C1FMF9_9CHLR</name>
<keyword evidence="2" id="KW-0732">Signal</keyword>
<dbReference type="Pfam" id="PF01497">
    <property type="entry name" value="Peripla_BP_2"/>
    <property type="match status" value="1"/>
</dbReference>
<dbReference type="PROSITE" id="PS50983">
    <property type="entry name" value="FE_B12_PBP"/>
    <property type="match status" value="1"/>
</dbReference>